<evidence type="ECO:0000313" key="1">
    <source>
        <dbReference type="EMBL" id="AHF79565.1"/>
    </source>
</evidence>
<accession>W0I553</accession>
<sequence>MKRVTGSIKSISRIMDSLKIGETVLVIYEESLIPEFSFLFFVEYASRKGIPIIVDDILDSLYVVKQHLEFTGIDTNFFDDVVVVKVGGTNKVGNVYKHIPLEGAYREKYRLAVKELYKKKTNILNIVLGIENLFYLSTKPTDVLGVVSELISFLGKKSRIAIYMINKNIAEMAPINPLPFFERTASTVVYAEPYPRKAVIRIGKCSSLDLVGKSFIVELEDVLQYWDENGTF</sequence>
<name>W0I553_9EURY</name>
<keyword evidence="2" id="KW-1185">Reference proteome</keyword>
<dbReference type="AlphaFoldDB" id="W0I553"/>
<dbReference type="Gene3D" id="3.40.50.11570">
    <property type="entry name" value="Protein of unknown function DUF257"/>
    <property type="match status" value="1"/>
</dbReference>
<organism evidence="1 2">
    <name type="scientific">Thermococcus paralvinellae</name>
    <dbReference type="NCBI Taxonomy" id="582419"/>
    <lineage>
        <taxon>Archaea</taxon>
        <taxon>Methanobacteriati</taxon>
        <taxon>Methanobacteriota</taxon>
        <taxon>Thermococci</taxon>
        <taxon>Thermococcales</taxon>
        <taxon>Thermococcaceae</taxon>
        <taxon>Thermococcus</taxon>
    </lineage>
</organism>
<dbReference type="Pfam" id="PF03192">
    <property type="entry name" value="DUF257"/>
    <property type="match status" value="1"/>
</dbReference>
<dbReference type="HOGENOM" id="CLU_102063_1_0_2"/>
<dbReference type="EMBL" id="CP006965">
    <property type="protein sequence ID" value="AHF79565.1"/>
    <property type="molecule type" value="Genomic_DNA"/>
</dbReference>
<evidence type="ECO:0000313" key="2">
    <source>
        <dbReference type="Proteomes" id="UP000019027"/>
    </source>
</evidence>
<dbReference type="STRING" id="582419.TES1_0168"/>
<gene>
    <name evidence="1" type="ORF">TES1_0168</name>
</gene>
<dbReference type="InterPro" id="IPR005489">
    <property type="entry name" value="DUF257"/>
</dbReference>
<protein>
    <recommendedName>
        <fullName evidence="3">KaiC-like domain-containing protein</fullName>
    </recommendedName>
</protein>
<dbReference type="Proteomes" id="UP000019027">
    <property type="component" value="Chromosome"/>
</dbReference>
<dbReference type="KEGG" id="ths:TES1_0168"/>
<proteinExistence type="predicted"/>
<evidence type="ECO:0008006" key="3">
    <source>
        <dbReference type="Google" id="ProtNLM"/>
    </source>
</evidence>
<reference evidence="1 2" key="1">
    <citation type="journal article" date="2014" name="Int. J. Syst. Evol. Microbiol.">
        <title>Thermococcus paralvinellae sp. nov. and Thermococcus cleftensis sp. nov. of hyperthermophilic heterotrophs from deep-sea hydrothermal vents.</title>
        <authorList>
            <person name="Hensley S.A."/>
            <person name="Jung J.H."/>
            <person name="Park C.S."/>
            <person name="Holden J.F."/>
        </authorList>
    </citation>
    <scope>NUCLEOTIDE SEQUENCE [LARGE SCALE GENOMIC DNA]</scope>
    <source>
        <strain evidence="1 2">ES1</strain>
    </source>
</reference>